<evidence type="ECO:0000313" key="1">
    <source>
        <dbReference type="EMBL" id="KYD09843.1"/>
    </source>
</evidence>
<organism evidence="1 2">
    <name type="scientific">Saccharococcus caldoxylosilyticus</name>
    <dbReference type="NCBI Taxonomy" id="81408"/>
    <lineage>
        <taxon>Bacteria</taxon>
        <taxon>Bacillati</taxon>
        <taxon>Bacillota</taxon>
        <taxon>Bacilli</taxon>
        <taxon>Bacillales</taxon>
        <taxon>Anoxybacillaceae</taxon>
        <taxon>Saccharococcus</taxon>
    </lineage>
</organism>
<name>A0A150LBX4_9BACL</name>
<dbReference type="EMBL" id="LQYS01000095">
    <property type="protein sequence ID" value="KYD09843.1"/>
    <property type="molecule type" value="Genomic_DNA"/>
</dbReference>
<gene>
    <name evidence="1" type="ORF">B4119_2691</name>
</gene>
<comment type="caution">
    <text evidence="1">The sequence shown here is derived from an EMBL/GenBank/DDBJ whole genome shotgun (WGS) entry which is preliminary data.</text>
</comment>
<dbReference type="Proteomes" id="UP000075455">
    <property type="component" value="Unassembled WGS sequence"/>
</dbReference>
<protein>
    <submittedName>
        <fullName evidence="1">Uncharacterized protein</fullName>
    </submittedName>
</protein>
<dbReference type="AlphaFoldDB" id="A0A150LBX4"/>
<dbReference type="PATRIC" id="fig|81408.3.peg.587"/>
<evidence type="ECO:0000313" key="2">
    <source>
        <dbReference type="Proteomes" id="UP000075455"/>
    </source>
</evidence>
<accession>A0A150LBX4</accession>
<sequence length="42" mass="4824">MPATTSKRLITSPIIRSSLSLSFRHILYYVRKAANRTLPLLH</sequence>
<proteinExistence type="predicted"/>
<reference evidence="1 2" key="1">
    <citation type="submission" date="2016-01" db="EMBL/GenBank/DDBJ databases">
        <title>Draft Genome Sequences of Seven Thermophilic Sporeformers Isolated from Foods.</title>
        <authorList>
            <person name="Berendsen E.M."/>
            <person name="Wells-Bennik M.H."/>
            <person name="Krawcyk A.O."/>
            <person name="De Jong A."/>
            <person name="Holsappel S."/>
            <person name="Eijlander R.T."/>
            <person name="Kuipers O.P."/>
        </authorList>
    </citation>
    <scope>NUCLEOTIDE SEQUENCE [LARGE SCALE GENOMIC DNA]</scope>
    <source>
        <strain evidence="1 2">B4119</strain>
    </source>
</reference>